<reference evidence="1 2" key="1">
    <citation type="journal article" date="2024" name="Ann. Entomol. Soc. Am.">
        <title>Genomic analyses of the southern and eastern yellowjacket wasps (Hymenoptera: Vespidae) reveal evolutionary signatures of social life.</title>
        <authorList>
            <person name="Catto M.A."/>
            <person name="Caine P.B."/>
            <person name="Orr S.E."/>
            <person name="Hunt B.G."/>
            <person name="Goodisman M.A.D."/>
        </authorList>
    </citation>
    <scope>NUCLEOTIDE SEQUENCE [LARGE SCALE GENOMIC DNA]</scope>
    <source>
        <strain evidence="1">233</strain>
        <tissue evidence="1">Head and thorax</tissue>
    </source>
</reference>
<dbReference type="EMBL" id="JAUDFV010000152">
    <property type="protein sequence ID" value="KAL2718154.1"/>
    <property type="molecule type" value="Genomic_DNA"/>
</dbReference>
<keyword evidence="2" id="KW-1185">Reference proteome</keyword>
<gene>
    <name evidence="1" type="ORF">V1478_012030</name>
</gene>
<name>A0ABD2AC19_VESSQ</name>
<comment type="caution">
    <text evidence="1">The sequence shown here is derived from an EMBL/GenBank/DDBJ whole genome shotgun (WGS) entry which is preliminary data.</text>
</comment>
<organism evidence="1 2">
    <name type="scientific">Vespula squamosa</name>
    <name type="common">Southern yellow jacket</name>
    <name type="synonym">Wasp</name>
    <dbReference type="NCBI Taxonomy" id="30214"/>
    <lineage>
        <taxon>Eukaryota</taxon>
        <taxon>Metazoa</taxon>
        <taxon>Ecdysozoa</taxon>
        <taxon>Arthropoda</taxon>
        <taxon>Hexapoda</taxon>
        <taxon>Insecta</taxon>
        <taxon>Pterygota</taxon>
        <taxon>Neoptera</taxon>
        <taxon>Endopterygota</taxon>
        <taxon>Hymenoptera</taxon>
        <taxon>Apocrita</taxon>
        <taxon>Aculeata</taxon>
        <taxon>Vespoidea</taxon>
        <taxon>Vespidae</taxon>
        <taxon>Vespinae</taxon>
        <taxon>Vespula</taxon>
    </lineage>
</organism>
<accession>A0ABD2AC19</accession>
<proteinExistence type="predicted"/>
<protein>
    <submittedName>
        <fullName evidence="1">Uncharacterized protein</fullName>
    </submittedName>
</protein>
<evidence type="ECO:0000313" key="1">
    <source>
        <dbReference type="EMBL" id="KAL2718154.1"/>
    </source>
</evidence>
<evidence type="ECO:0000313" key="2">
    <source>
        <dbReference type="Proteomes" id="UP001607302"/>
    </source>
</evidence>
<dbReference type="Proteomes" id="UP001607302">
    <property type="component" value="Unassembled WGS sequence"/>
</dbReference>
<dbReference type="AlphaFoldDB" id="A0ABD2AC19"/>
<sequence length="98" mass="11219">MKNNDENGLTEIVVDVYLIIRDDIITWFLHSTSSLESNRFKLLRLGESPGERGVTNDILLEMSLAFRINVTHPLLDRVLGRNSAVTTITLDNVRYECR</sequence>